<dbReference type="EMBL" id="LSYV01000022">
    <property type="protein sequence ID" value="KXZ49433.1"/>
    <property type="molecule type" value="Genomic_DNA"/>
</dbReference>
<evidence type="ECO:0000256" key="2">
    <source>
        <dbReference type="ARBA" id="ARBA00022837"/>
    </source>
</evidence>
<evidence type="ECO:0000313" key="6">
    <source>
        <dbReference type="Proteomes" id="UP000075714"/>
    </source>
</evidence>
<proteinExistence type="predicted"/>
<dbReference type="Gene3D" id="1.10.238.10">
    <property type="entry name" value="EF-hand"/>
    <property type="match status" value="1"/>
</dbReference>
<gene>
    <name evidence="5" type="ORF">GPECTOR_21g659</name>
</gene>
<keyword evidence="2" id="KW-0106">Calcium</keyword>
<dbReference type="SUPFAM" id="SSF47473">
    <property type="entry name" value="EF-hand"/>
    <property type="match status" value="1"/>
</dbReference>
<feature type="domain" description="EF-hand" evidence="4">
    <location>
        <begin position="113"/>
        <end position="148"/>
    </location>
</feature>
<evidence type="ECO:0000259" key="4">
    <source>
        <dbReference type="PROSITE" id="PS50222"/>
    </source>
</evidence>
<dbReference type="Proteomes" id="UP000075714">
    <property type="component" value="Unassembled WGS sequence"/>
</dbReference>
<organism evidence="5 6">
    <name type="scientific">Gonium pectorale</name>
    <name type="common">Green alga</name>
    <dbReference type="NCBI Taxonomy" id="33097"/>
    <lineage>
        <taxon>Eukaryota</taxon>
        <taxon>Viridiplantae</taxon>
        <taxon>Chlorophyta</taxon>
        <taxon>core chlorophytes</taxon>
        <taxon>Chlorophyceae</taxon>
        <taxon>CS clade</taxon>
        <taxon>Chlamydomonadales</taxon>
        <taxon>Volvocaceae</taxon>
        <taxon>Gonium</taxon>
    </lineage>
</organism>
<dbReference type="PROSITE" id="PS00018">
    <property type="entry name" value="EF_HAND_1"/>
    <property type="match status" value="1"/>
</dbReference>
<dbReference type="InterPro" id="IPR050230">
    <property type="entry name" value="CALM/Myosin/TropC-like"/>
</dbReference>
<dbReference type="Pfam" id="PF13499">
    <property type="entry name" value="EF-hand_7"/>
    <property type="match status" value="1"/>
</dbReference>
<protein>
    <recommendedName>
        <fullName evidence="4">EF-hand domain-containing protein</fullName>
    </recommendedName>
</protein>
<dbReference type="GO" id="GO:0016460">
    <property type="term" value="C:myosin II complex"/>
    <property type="evidence" value="ECO:0007669"/>
    <property type="project" value="TreeGrafter"/>
</dbReference>
<dbReference type="SMART" id="SM00054">
    <property type="entry name" value="EFh"/>
    <property type="match status" value="3"/>
</dbReference>
<reference evidence="6" key="1">
    <citation type="journal article" date="2016" name="Nat. Commun.">
        <title>The Gonium pectorale genome demonstrates co-option of cell cycle regulation during the evolution of multicellularity.</title>
        <authorList>
            <person name="Hanschen E.R."/>
            <person name="Marriage T.N."/>
            <person name="Ferris P.J."/>
            <person name="Hamaji T."/>
            <person name="Toyoda A."/>
            <person name="Fujiyama A."/>
            <person name="Neme R."/>
            <person name="Noguchi H."/>
            <person name="Minakuchi Y."/>
            <person name="Suzuki M."/>
            <person name="Kawai-Toyooka H."/>
            <person name="Smith D.R."/>
            <person name="Sparks H."/>
            <person name="Anderson J."/>
            <person name="Bakaric R."/>
            <person name="Luria V."/>
            <person name="Karger A."/>
            <person name="Kirschner M.W."/>
            <person name="Durand P.M."/>
            <person name="Michod R.E."/>
            <person name="Nozaki H."/>
            <person name="Olson B.J."/>
        </authorList>
    </citation>
    <scope>NUCLEOTIDE SEQUENCE [LARGE SCALE GENOMIC DNA]</scope>
    <source>
        <strain evidence="6">NIES-2863</strain>
    </source>
</reference>
<feature type="compositionally biased region" description="Low complexity" evidence="3">
    <location>
        <begin position="480"/>
        <end position="495"/>
    </location>
</feature>
<feature type="region of interest" description="Disordered" evidence="3">
    <location>
        <begin position="652"/>
        <end position="684"/>
    </location>
</feature>
<keyword evidence="6" id="KW-1185">Reference proteome</keyword>
<dbReference type="FunFam" id="1.10.238.10:FF:000178">
    <property type="entry name" value="Calmodulin-2 A"/>
    <property type="match status" value="1"/>
</dbReference>
<dbReference type="PANTHER" id="PTHR23048:SF0">
    <property type="entry name" value="CALMODULIN LIKE 3"/>
    <property type="match status" value="1"/>
</dbReference>
<dbReference type="PANTHER" id="PTHR23048">
    <property type="entry name" value="MYOSIN LIGHT CHAIN 1, 3"/>
    <property type="match status" value="1"/>
</dbReference>
<dbReference type="InterPro" id="IPR002048">
    <property type="entry name" value="EF_hand_dom"/>
</dbReference>
<dbReference type="AlphaFoldDB" id="A0A150GI07"/>
<feature type="domain" description="EF-hand" evidence="4">
    <location>
        <begin position="1"/>
        <end position="31"/>
    </location>
</feature>
<dbReference type="InterPro" id="IPR018247">
    <property type="entry name" value="EF_Hand_1_Ca_BS"/>
</dbReference>
<name>A0A150GI07_GONPE</name>
<evidence type="ECO:0000256" key="3">
    <source>
        <dbReference type="SAM" id="MobiDB-lite"/>
    </source>
</evidence>
<evidence type="ECO:0000256" key="1">
    <source>
        <dbReference type="ARBA" id="ARBA00022737"/>
    </source>
</evidence>
<dbReference type="GO" id="GO:0005509">
    <property type="term" value="F:calcium ion binding"/>
    <property type="evidence" value="ECO:0007669"/>
    <property type="project" value="InterPro"/>
</dbReference>
<feature type="region of interest" description="Disordered" evidence="3">
    <location>
        <begin position="548"/>
        <end position="572"/>
    </location>
</feature>
<keyword evidence="1" id="KW-0677">Repeat</keyword>
<dbReference type="PROSITE" id="PS50222">
    <property type="entry name" value="EF_HAND_2"/>
    <property type="match status" value="3"/>
</dbReference>
<accession>A0A150GI07</accession>
<dbReference type="OrthoDB" id="26525at2759"/>
<dbReference type="InterPro" id="IPR011992">
    <property type="entry name" value="EF-hand-dom_pair"/>
</dbReference>
<feature type="region of interest" description="Disordered" evidence="3">
    <location>
        <begin position="480"/>
        <end position="528"/>
    </location>
</feature>
<comment type="caution">
    <text evidence="5">The sequence shown here is derived from an EMBL/GenBank/DDBJ whole genome shotgun (WGS) entry which is preliminary data.</text>
</comment>
<feature type="domain" description="EF-hand" evidence="4">
    <location>
        <begin position="32"/>
        <end position="67"/>
    </location>
</feature>
<sequence length="856" mass="85109">MKEVFQLFDTEDKGYFTKDDLFFVMEAMGKNPTPEALHSVMAELDINGDSVVDFPEFLTRFHTAMTEDELLKVFNALSRASKSDKRALVDDRMVTLQAIQRSFQYVGDPLTEEDLMYLEDIFKGADKDGNGCLDIREFTAYLERIDDELFLGQAAGGLAGAASSGLQGLVMALASQPLASSRTLSAGFPHAAASRVPSKAISLVRSGALGLLLSRSVTASSRVADVEEQVQVHVLGERLSTGSAWPQPLGSGRPSCSREISTATMREAAAAGLAGPDSGQAAGLTPGSAFWAAAAAAAAREEQEGGRHSLLAKMTRRGSGGRRGSGSLSALGSYLASLGGGACGSGRRRAHGSGLGTATSVGGGAWGHSPGATACAGGDGQLRLASSFRSAAADDMASASSLLYPLRAQGQPATGLATGDATGATDSGVVAPPISRAGSSGGGSSAWLAAAGGGGTGGAAGSAVSSATALYTVPDPADGAAAGAAGPSGRGRAAPQGPPQNPQHPWSIHGSPPLLSSPVPPQLGSNRECAAVGSGPLCPDGCASPLAGGAPPPPHAPRRGFTSRTGSLRAAPSPRLAAHIIQEAPEEGEAGLPPVEAAVAAAVASATAGSGGAGALGRPVLGSLARVTSFPSKLPSRQAADNEEEVVVLGSAGVDAEGGAPSRRPGMPLRLGSAGDGRRGSRLGWGGVVASVFTRQRSLGLGWPSGRQPQASGAGGLPPGPSPLQPRGSSTGGDAASRESGSPSPKRGSGNSPPGLEPTPAAAPAPARAHLGCQGEEPEPFLPARGHAHGIVGGSGGAVAEAVEAWEAVEAARTAPIAGPAAGRDLLPPRDTAAAAAPTRTGWGWGAGARAAPFTA</sequence>
<feature type="region of interest" description="Disordered" evidence="3">
    <location>
        <begin position="700"/>
        <end position="787"/>
    </location>
</feature>
<evidence type="ECO:0000313" key="5">
    <source>
        <dbReference type="EMBL" id="KXZ49433.1"/>
    </source>
</evidence>
<dbReference type="CDD" id="cd00051">
    <property type="entry name" value="EFh"/>
    <property type="match status" value="1"/>
</dbReference>
<dbReference type="STRING" id="33097.A0A150GI07"/>